<name>A0A645DL16_9ZZZZ</name>
<accession>A0A645DL16</accession>
<proteinExistence type="predicted"/>
<dbReference type="AlphaFoldDB" id="A0A645DL16"/>
<reference evidence="1" key="1">
    <citation type="submission" date="2019-08" db="EMBL/GenBank/DDBJ databases">
        <authorList>
            <person name="Kucharzyk K."/>
            <person name="Murdoch R.W."/>
            <person name="Higgins S."/>
            <person name="Loffler F."/>
        </authorList>
    </citation>
    <scope>NUCLEOTIDE SEQUENCE</scope>
</reference>
<dbReference type="EMBL" id="VSSQ01037318">
    <property type="protein sequence ID" value="MPM89967.1"/>
    <property type="molecule type" value="Genomic_DNA"/>
</dbReference>
<comment type="caution">
    <text evidence="1">The sequence shown here is derived from an EMBL/GenBank/DDBJ whole genome shotgun (WGS) entry which is preliminary data.</text>
</comment>
<sequence>MNEYENETFRKAARDAEIKGTDWRGNDALKDFSTYYHNNWDKWDRERDGYDGVLRKARDWWADNRHKYS</sequence>
<protein>
    <submittedName>
        <fullName evidence="1">Uncharacterized protein</fullName>
    </submittedName>
</protein>
<evidence type="ECO:0000313" key="1">
    <source>
        <dbReference type="EMBL" id="MPM89967.1"/>
    </source>
</evidence>
<organism evidence="1">
    <name type="scientific">bioreactor metagenome</name>
    <dbReference type="NCBI Taxonomy" id="1076179"/>
    <lineage>
        <taxon>unclassified sequences</taxon>
        <taxon>metagenomes</taxon>
        <taxon>ecological metagenomes</taxon>
    </lineage>
</organism>
<gene>
    <name evidence="1" type="ORF">SDC9_137083</name>
</gene>